<name>A0A172TJX1_9BACL</name>
<dbReference type="GO" id="GO:0016874">
    <property type="term" value="F:ligase activity"/>
    <property type="evidence" value="ECO:0007669"/>
    <property type="project" value="UniProtKB-UniRule"/>
</dbReference>
<dbReference type="Pfam" id="PF24850">
    <property type="entry name" value="CC_BshC"/>
    <property type="match status" value="1"/>
</dbReference>
<comment type="function">
    <text evidence="2">Involved in bacillithiol (BSH) biosynthesis. May catalyze the last step of the pathway, the addition of cysteine to glucosamine malate (GlcN-Mal) to generate BSH.</text>
</comment>
<reference evidence="5 6" key="1">
    <citation type="submission" date="2015-01" db="EMBL/GenBank/DDBJ databases">
        <title>Paenibacillus swuensis/DY6/whole genome sequencing.</title>
        <authorList>
            <person name="Kim M.K."/>
            <person name="Srinivasan S."/>
            <person name="Lee J.-J."/>
        </authorList>
    </citation>
    <scope>NUCLEOTIDE SEQUENCE [LARGE SCALE GENOMIC DNA]</scope>
    <source>
        <strain evidence="5 6">DY6</strain>
    </source>
</reference>
<dbReference type="NCBIfam" id="TIGR03998">
    <property type="entry name" value="thiol_BshC"/>
    <property type="match status" value="1"/>
</dbReference>
<gene>
    <name evidence="2" type="primary">bshC</name>
    <name evidence="5" type="ORF">SY83_14990</name>
</gene>
<organism evidence="5 6">
    <name type="scientific">Paenibacillus swuensis</name>
    <dbReference type="NCBI Taxonomy" id="1178515"/>
    <lineage>
        <taxon>Bacteria</taxon>
        <taxon>Bacillati</taxon>
        <taxon>Bacillota</taxon>
        <taxon>Bacilli</taxon>
        <taxon>Bacillales</taxon>
        <taxon>Paenibacillaceae</taxon>
        <taxon>Paenibacillus</taxon>
    </lineage>
</organism>
<evidence type="ECO:0000256" key="1">
    <source>
        <dbReference type="ARBA" id="ARBA00022598"/>
    </source>
</evidence>
<dbReference type="HAMAP" id="MF_01867">
    <property type="entry name" value="BshC"/>
    <property type="match status" value="1"/>
</dbReference>
<dbReference type="Pfam" id="PF10079">
    <property type="entry name" value="Rossmann-like_BshC"/>
    <property type="match status" value="1"/>
</dbReference>
<evidence type="ECO:0000256" key="2">
    <source>
        <dbReference type="HAMAP-Rule" id="MF_01867"/>
    </source>
</evidence>
<feature type="domain" description="Bacillithiol biosynthesis BshC C-terminal coiled-coil" evidence="4">
    <location>
        <begin position="414"/>
        <end position="559"/>
    </location>
</feature>
<protein>
    <recommendedName>
        <fullName evidence="2">Putative cysteine ligase BshC</fullName>
        <ecNumber evidence="2">6.-.-.-</ecNumber>
    </recommendedName>
</protein>
<comment type="similarity">
    <text evidence="2">Belongs to the BshC family.</text>
</comment>
<evidence type="ECO:0000313" key="6">
    <source>
        <dbReference type="Proteomes" id="UP000076927"/>
    </source>
</evidence>
<dbReference type="AlphaFoldDB" id="A0A172TJX1"/>
<dbReference type="InterPro" id="IPR011199">
    <property type="entry name" value="Bacillithiol_biosynth_BshC"/>
</dbReference>
<dbReference type="KEGG" id="pswu:SY83_14990"/>
<keyword evidence="1 2" id="KW-0436">Ligase</keyword>
<dbReference type="STRING" id="1178515.SY83_14990"/>
<dbReference type="PIRSF" id="PIRSF012535">
    <property type="entry name" value="UCP012535"/>
    <property type="match status" value="1"/>
</dbReference>
<dbReference type="EC" id="6.-.-.-" evidence="2"/>
<accession>A0A172TJX1</accession>
<keyword evidence="6" id="KW-1185">Reference proteome</keyword>
<proteinExistence type="inferred from homology"/>
<feature type="domain" description="Bacillithiol biosynthesis BshC N-terminal Rossmann-like" evidence="3">
    <location>
        <begin position="81"/>
        <end position="410"/>
    </location>
</feature>
<dbReference type="OrthoDB" id="9765151at2"/>
<dbReference type="EMBL" id="CP011388">
    <property type="protein sequence ID" value="ANE47359.1"/>
    <property type="molecule type" value="Genomic_DNA"/>
</dbReference>
<evidence type="ECO:0000259" key="4">
    <source>
        <dbReference type="Pfam" id="PF24850"/>
    </source>
</evidence>
<sequence length="572" mass="63876">MRSESVYWKRNQPLAESYIHAFREVQHLYEYNVRDDADWRARAEWLDASEGMGVQGRATGQAGVKGQAVGRASVHEQTLGRADRGAVADVLEAYNRANGAGDEALANIARLRERGTLTVVGGQQAGLFTGPMLVIYKAVTIIQTARRAATELGSPVVPVFWIAGEDHDWDEVNHTFVRDSASQIHKLKIEHPTGARTAVSRLHIDSDAWAAALHELSVHLPDTAFKPVVLGQLRAYAEASATLSQFFARAMAGLFKAYGLVLLDSDDPNLRALESPMFARLIGANAALADALQAAKDRIEAAGFAPAAEVVPENANLFVFRDGERVLLQRDGADFTDKRGAFRLSEAELLAAAERDPSTLSNNVMTRPLMQDYVLPVLATVLGPGEIAYWSLTKDAFRRFGMRMPLIVPRREYTLAESTLAKHQTKFGLSTEDVLFRLEEAKQAWLSRQDTLQLSERFEEAKAQFRALYAPILELVGSIDGGTAALSLTNQQKILDQMDFLENRAQGAYHAQFDAQLRQWERLAQSFLPMDKPQERVYLVYDFINRYGEAWLHDLLLEEEEQTYGLHNIWYL</sequence>
<evidence type="ECO:0000259" key="3">
    <source>
        <dbReference type="Pfam" id="PF10079"/>
    </source>
</evidence>
<dbReference type="Proteomes" id="UP000076927">
    <property type="component" value="Chromosome"/>
</dbReference>
<evidence type="ECO:0000313" key="5">
    <source>
        <dbReference type="EMBL" id="ANE47359.1"/>
    </source>
</evidence>
<dbReference type="PATRIC" id="fig|1178515.4.peg.3013"/>
<dbReference type="InterPro" id="IPR055399">
    <property type="entry name" value="CC_BshC"/>
</dbReference>
<dbReference type="InterPro" id="IPR055398">
    <property type="entry name" value="Rossmann-like_BshC"/>
</dbReference>